<dbReference type="GO" id="GO:0008610">
    <property type="term" value="P:lipid biosynthetic process"/>
    <property type="evidence" value="ECO:0007669"/>
    <property type="project" value="TreeGrafter"/>
</dbReference>
<dbReference type="AlphaFoldDB" id="A0A1W6L7W6"/>
<dbReference type="InterPro" id="IPR029058">
    <property type="entry name" value="AB_hydrolase_fold"/>
</dbReference>
<dbReference type="Pfam" id="PF00975">
    <property type="entry name" value="Thioesterase"/>
    <property type="match status" value="1"/>
</dbReference>
<organism evidence="4 5">
    <name type="scientific">Piscinibacter gummiphilus</name>
    <dbReference type="NCBI Taxonomy" id="946333"/>
    <lineage>
        <taxon>Bacteria</taxon>
        <taxon>Pseudomonadati</taxon>
        <taxon>Pseudomonadota</taxon>
        <taxon>Betaproteobacteria</taxon>
        <taxon>Burkholderiales</taxon>
        <taxon>Sphaerotilaceae</taxon>
        <taxon>Piscinibacter</taxon>
    </lineage>
</organism>
<dbReference type="Gene3D" id="3.40.50.1820">
    <property type="entry name" value="alpha/beta hydrolase"/>
    <property type="match status" value="1"/>
</dbReference>
<dbReference type="PANTHER" id="PTHR11487">
    <property type="entry name" value="THIOESTERASE"/>
    <property type="match status" value="1"/>
</dbReference>
<evidence type="ECO:0000256" key="1">
    <source>
        <dbReference type="ARBA" id="ARBA00007169"/>
    </source>
</evidence>
<dbReference type="InterPro" id="IPR001031">
    <property type="entry name" value="Thioesterase"/>
</dbReference>
<dbReference type="SMART" id="SM00824">
    <property type="entry name" value="PKS_TE"/>
    <property type="match status" value="1"/>
</dbReference>
<name>A0A1W6L7W6_9BURK</name>
<dbReference type="STRING" id="946333.A4W93_10655"/>
<dbReference type="RefSeq" id="WP_085750596.1">
    <property type="nucleotide sequence ID" value="NZ_BSPR01000014.1"/>
</dbReference>
<evidence type="ECO:0000256" key="2">
    <source>
        <dbReference type="ARBA" id="ARBA00022801"/>
    </source>
</evidence>
<dbReference type="OrthoDB" id="8480037at2"/>
<feature type="domain" description="Thioesterase TesA-like" evidence="3">
    <location>
        <begin position="8"/>
        <end position="230"/>
    </location>
</feature>
<keyword evidence="2" id="KW-0378">Hydrolase</keyword>
<dbReference type="KEGG" id="rgu:A4W93_10655"/>
<evidence type="ECO:0000259" key="3">
    <source>
        <dbReference type="SMART" id="SM00824"/>
    </source>
</evidence>
<reference evidence="4 5" key="1">
    <citation type="submission" date="2016-04" db="EMBL/GenBank/DDBJ databases">
        <title>Complete genome sequence of natural rubber-degrading, novel Gram-negative bacterium, Rhizobacter gummiphilus strain NS21.</title>
        <authorList>
            <person name="Tabata M."/>
            <person name="Kasai D."/>
            <person name="Fukuda M."/>
        </authorList>
    </citation>
    <scope>NUCLEOTIDE SEQUENCE [LARGE SCALE GENOMIC DNA]</scope>
    <source>
        <strain evidence="4 5">NS21</strain>
    </source>
</reference>
<dbReference type="PANTHER" id="PTHR11487:SF0">
    <property type="entry name" value="S-ACYL FATTY ACID SYNTHASE THIOESTERASE, MEDIUM CHAIN"/>
    <property type="match status" value="1"/>
</dbReference>
<accession>A0A1W6L7W6</accession>
<keyword evidence="5" id="KW-1185">Reference proteome</keyword>
<protein>
    <submittedName>
        <fullName evidence="4">Thioesterase</fullName>
    </submittedName>
</protein>
<evidence type="ECO:0000313" key="4">
    <source>
        <dbReference type="EMBL" id="ARN20323.1"/>
    </source>
</evidence>
<comment type="similarity">
    <text evidence="1">Belongs to the thioesterase family.</text>
</comment>
<sequence length="245" mass="26270">MPAPVALLCVPCAGASAMMYARWRPRMPSWLQVVPVELPGRGARLAEAFVEDFDTLADQLCHEQAAAMTGRFALFGHSMGALLCHGIAQRLQAQGRPQPLAVVVSGSPAPSRRDPMNFARKGDDAGLVADLRRQGGTPEAVFQSPELMRMTLDALGADYRVCESFRPFGAAGLKVPLHVFAGRGDDIAPDRIEAWRAEAPALATFDWFDGGHFFIRQQEAGVLAALTGRLSGQRTASTDTASIPA</sequence>
<gene>
    <name evidence="4" type="ORF">A4W93_10655</name>
</gene>
<dbReference type="GO" id="GO:0016787">
    <property type="term" value="F:hydrolase activity"/>
    <property type="evidence" value="ECO:0007669"/>
    <property type="project" value="UniProtKB-KW"/>
</dbReference>
<dbReference type="EMBL" id="CP015118">
    <property type="protein sequence ID" value="ARN20323.1"/>
    <property type="molecule type" value="Genomic_DNA"/>
</dbReference>
<dbReference type="InterPro" id="IPR020802">
    <property type="entry name" value="TesA-like"/>
</dbReference>
<proteinExistence type="inferred from homology"/>
<dbReference type="Proteomes" id="UP000193427">
    <property type="component" value="Chromosome"/>
</dbReference>
<dbReference type="SUPFAM" id="SSF53474">
    <property type="entry name" value="alpha/beta-Hydrolases"/>
    <property type="match status" value="1"/>
</dbReference>
<dbReference type="InterPro" id="IPR012223">
    <property type="entry name" value="TEII"/>
</dbReference>
<evidence type="ECO:0000313" key="5">
    <source>
        <dbReference type="Proteomes" id="UP000193427"/>
    </source>
</evidence>